<evidence type="ECO:0000256" key="1">
    <source>
        <dbReference type="ARBA" id="ARBA00010587"/>
    </source>
</evidence>
<dbReference type="HOGENOM" id="CLU_000445_107_18_7"/>
<evidence type="ECO:0000256" key="6">
    <source>
        <dbReference type="SAM" id="Phobius"/>
    </source>
</evidence>
<gene>
    <name evidence="8" type="ordered locus">Dde_0434</name>
</gene>
<dbReference type="SMART" id="SM00283">
    <property type="entry name" value="MA"/>
    <property type="match status" value="1"/>
</dbReference>
<comment type="similarity">
    <text evidence="1">Belongs to the hemerythrin family.</text>
</comment>
<evidence type="ECO:0000256" key="4">
    <source>
        <dbReference type="ARBA" id="ARBA00023224"/>
    </source>
</evidence>
<dbReference type="Gene3D" id="1.20.120.50">
    <property type="entry name" value="Hemerythrin-like"/>
    <property type="match status" value="1"/>
</dbReference>
<dbReference type="Proteomes" id="UP000002710">
    <property type="component" value="Chromosome"/>
</dbReference>
<dbReference type="SUPFAM" id="SSF47188">
    <property type="entry name" value="Hemerythrin-like"/>
    <property type="match status" value="1"/>
</dbReference>
<dbReference type="InterPro" id="IPR004089">
    <property type="entry name" value="MCPsignal_dom"/>
</dbReference>
<dbReference type="EMBL" id="CP000112">
    <property type="protein sequence ID" value="ABB37235.1"/>
    <property type="molecule type" value="Genomic_DNA"/>
</dbReference>
<dbReference type="eggNOG" id="COG2703">
    <property type="taxonomic scope" value="Bacteria"/>
</dbReference>
<evidence type="ECO:0000313" key="9">
    <source>
        <dbReference type="Proteomes" id="UP000002710"/>
    </source>
</evidence>
<evidence type="ECO:0000256" key="5">
    <source>
        <dbReference type="PROSITE-ProRule" id="PRU00284"/>
    </source>
</evidence>
<sequence length="579" mass="61941">MSFYTRMNTVLLAAGICIVLFPVCSWLILPVQAHTGTFITVYGVLTLTGCGFIAAGLYQLHAGFSRPLEKLHAYTAALRDSPATVTPQLAGAAELHALAEEIHRTATALVQNADSYSPAAQAAGTLSEKFEQSTREAQAYRTDVEIMLSSLHKATQKAGDISGELTGSLRTVTADIDHVTGGISVQNSKTQQIAIAMNEMNTAVLEVARNAASAASQAARSQEKAQAGSREVHKALELITDVEENIGALKTTMDELGAQAESIGVVLNVINDIADQTNLLALNAAIESARAGEAGRGFAVVADEVRKLAEKTVSATKEVNEVVHGIRRVARNSMDAVDEAAGKIGHSATAAADSERYMTDLIDIISQASYMVQNMAAASEEQSATSDQINAAIAGIKDTAEETTAGMTRSAEALARITGLIAELESILAALAKAETGKTVSTGDGQFLNWTDDLSVNIGHLDSQHKNLVALINELAAAMKAGKAKSVMLDTLGRLKEYTLTHFKEEEDLFDRYDVPGARDHKKIHQSLREKVLSVEQDIVSGRITVSLELLEFLKEWILNHIQVVDKQYSAFLNSKGVR</sequence>
<dbReference type="Pfam" id="PF00015">
    <property type="entry name" value="MCPsignal"/>
    <property type="match status" value="1"/>
</dbReference>
<dbReference type="KEGG" id="dde:Dde_0434"/>
<keyword evidence="6" id="KW-1133">Transmembrane helix</keyword>
<dbReference type="NCBIfam" id="TIGR02481">
    <property type="entry name" value="hemeryth_dom"/>
    <property type="match status" value="1"/>
</dbReference>
<keyword evidence="6" id="KW-0812">Transmembrane</keyword>
<evidence type="ECO:0000313" key="8">
    <source>
        <dbReference type="EMBL" id="ABB37235.1"/>
    </source>
</evidence>
<keyword evidence="3" id="KW-0408">Iron</keyword>
<dbReference type="NCBIfam" id="NF033749">
    <property type="entry name" value="bact_hemeryth"/>
    <property type="match status" value="1"/>
</dbReference>
<keyword evidence="4 5" id="KW-0807">Transducer</keyword>
<evidence type="ECO:0000259" key="7">
    <source>
        <dbReference type="PROSITE" id="PS50111"/>
    </source>
</evidence>
<dbReference type="InterPro" id="IPR012312">
    <property type="entry name" value="Hemerythrin-like"/>
</dbReference>
<evidence type="ECO:0000256" key="3">
    <source>
        <dbReference type="ARBA" id="ARBA00023004"/>
    </source>
</evidence>
<dbReference type="InterPro" id="IPR035938">
    <property type="entry name" value="Hemerythrin-like_sf"/>
</dbReference>
<dbReference type="AlphaFoldDB" id="Q316B1"/>
<protein>
    <submittedName>
        <fullName evidence="8">Methyl-accepting chemotaxis sensory transducer</fullName>
    </submittedName>
</protein>
<organism evidence="8 9">
    <name type="scientific">Oleidesulfovibrio alaskensis (strain ATCC BAA-1058 / DSM 17464 / G20)</name>
    <name type="common">Desulfovibrio alaskensis</name>
    <dbReference type="NCBI Taxonomy" id="207559"/>
    <lineage>
        <taxon>Bacteria</taxon>
        <taxon>Pseudomonadati</taxon>
        <taxon>Thermodesulfobacteriota</taxon>
        <taxon>Desulfovibrionia</taxon>
        <taxon>Desulfovibrionales</taxon>
        <taxon>Desulfovibrionaceae</taxon>
        <taxon>Oleidesulfovibrio</taxon>
    </lineage>
</organism>
<dbReference type="GO" id="GO:0046872">
    <property type="term" value="F:metal ion binding"/>
    <property type="evidence" value="ECO:0007669"/>
    <property type="project" value="UniProtKB-KW"/>
</dbReference>
<evidence type="ECO:0000256" key="2">
    <source>
        <dbReference type="ARBA" id="ARBA00022723"/>
    </source>
</evidence>
<feature type="domain" description="Methyl-accepting transducer" evidence="7">
    <location>
        <begin position="161"/>
        <end position="397"/>
    </location>
</feature>
<accession>Q316B1</accession>
<dbReference type="RefSeq" id="WP_011366566.1">
    <property type="nucleotide sequence ID" value="NC_007519.1"/>
</dbReference>
<dbReference type="CDD" id="cd12107">
    <property type="entry name" value="Hemerythrin"/>
    <property type="match status" value="1"/>
</dbReference>
<proteinExistence type="inferred from homology"/>
<dbReference type="PANTHER" id="PTHR32089">
    <property type="entry name" value="METHYL-ACCEPTING CHEMOTAXIS PROTEIN MCPB"/>
    <property type="match status" value="1"/>
</dbReference>
<reference evidence="8 9" key="1">
    <citation type="journal article" date="2011" name="J. Bacteriol.">
        <title>Complete genome sequence and updated annotation of Desulfovibrio alaskensis G20.</title>
        <authorList>
            <person name="Hauser L.J."/>
            <person name="Land M.L."/>
            <person name="Brown S.D."/>
            <person name="Larimer F."/>
            <person name="Keller K.L."/>
            <person name="Rapp-Giles B.J."/>
            <person name="Price M.N."/>
            <person name="Lin M."/>
            <person name="Bruce D.C."/>
            <person name="Detter J.C."/>
            <person name="Tapia R."/>
            <person name="Han C.S."/>
            <person name="Goodwin L.A."/>
            <person name="Cheng J.F."/>
            <person name="Pitluck S."/>
            <person name="Copeland A."/>
            <person name="Lucas S."/>
            <person name="Nolan M."/>
            <person name="Lapidus A.L."/>
            <person name="Palumbo A.V."/>
            <person name="Wall J.D."/>
        </authorList>
    </citation>
    <scope>NUCLEOTIDE SEQUENCE [LARGE SCALE GENOMIC DNA]</scope>
    <source>
        <strain evidence="9">ATCC BAA 1058 / DSM 17464 / G20</strain>
    </source>
</reference>
<dbReference type="Gene3D" id="1.10.287.950">
    <property type="entry name" value="Methyl-accepting chemotaxis protein"/>
    <property type="match status" value="1"/>
</dbReference>
<keyword evidence="6" id="KW-0472">Membrane</keyword>
<keyword evidence="9" id="KW-1185">Reference proteome</keyword>
<dbReference type="SUPFAM" id="SSF58104">
    <property type="entry name" value="Methyl-accepting chemotaxis protein (MCP) signaling domain"/>
    <property type="match status" value="1"/>
</dbReference>
<dbReference type="Pfam" id="PF01814">
    <property type="entry name" value="Hemerythrin"/>
    <property type="match status" value="1"/>
</dbReference>
<name>Q316B1_OLEA2</name>
<dbReference type="GO" id="GO:0007165">
    <property type="term" value="P:signal transduction"/>
    <property type="evidence" value="ECO:0007669"/>
    <property type="project" value="UniProtKB-KW"/>
</dbReference>
<dbReference type="InterPro" id="IPR012827">
    <property type="entry name" value="Hemerythrin_metal-bd"/>
</dbReference>
<dbReference type="eggNOG" id="COG0840">
    <property type="taxonomic scope" value="Bacteria"/>
</dbReference>
<dbReference type="PROSITE" id="PS50111">
    <property type="entry name" value="CHEMOTAXIS_TRANSDUC_2"/>
    <property type="match status" value="1"/>
</dbReference>
<dbReference type="STRING" id="207559.Dde_0434"/>
<keyword evidence="2" id="KW-0479">Metal-binding</keyword>
<feature type="transmembrane region" description="Helical" evidence="6">
    <location>
        <begin position="41"/>
        <end position="60"/>
    </location>
</feature>
<dbReference type="PANTHER" id="PTHR32089:SF112">
    <property type="entry name" value="LYSOZYME-LIKE PROTEIN-RELATED"/>
    <property type="match status" value="1"/>
</dbReference>
<dbReference type="GO" id="GO:0016020">
    <property type="term" value="C:membrane"/>
    <property type="evidence" value="ECO:0007669"/>
    <property type="project" value="InterPro"/>
</dbReference>